<feature type="domain" description="Peptidase S9 prolyl oligopeptidase catalytic" evidence="1">
    <location>
        <begin position="58"/>
        <end position="255"/>
    </location>
</feature>
<dbReference type="InterPro" id="IPR029058">
    <property type="entry name" value="AB_hydrolase_fold"/>
</dbReference>
<dbReference type="SUPFAM" id="SSF53474">
    <property type="entry name" value="alpha/beta-Hydrolases"/>
    <property type="match status" value="1"/>
</dbReference>
<dbReference type="RefSeq" id="WP_255387658.1">
    <property type="nucleotide sequence ID" value="NZ_CP101508.1"/>
</dbReference>
<dbReference type="InterPro" id="IPR001375">
    <property type="entry name" value="Peptidase_S9_cat"/>
</dbReference>
<protein>
    <submittedName>
        <fullName evidence="2">Prolyl oligopeptidase family serine peptidase</fullName>
    </submittedName>
</protein>
<evidence type="ECO:0000313" key="3">
    <source>
        <dbReference type="Proteomes" id="UP001057998"/>
    </source>
</evidence>
<dbReference type="PANTHER" id="PTHR43265">
    <property type="entry name" value="ESTERASE ESTD"/>
    <property type="match status" value="1"/>
</dbReference>
<proteinExistence type="predicted"/>
<dbReference type="InterPro" id="IPR053145">
    <property type="entry name" value="AB_hydrolase_Est10"/>
</dbReference>
<keyword evidence="3" id="KW-1185">Reference proteome</keyword>
<accession>A0ABY5GBB5</accession>
<dbReference type="Pfam" id="PF00326">
    <property type="entry name" value="Peptidase_S9"/>
    <property type="match status" value="1"/>
</dbReference>
<dbReference type="PANTHER" id="PTHR43265:SF1">
    <property type="entry name" value="ESTERASE ESTD"/>
    <property type="match status" value="1"/>
</dbReference>
<dbReference type="Gene3D" id="3.40.50.1820">
    <property type="entry name" value="alpha/beta hydrolase"/>
    <property type="match status" value="1"/>
</dbReference>
<evidence type="ECO:0000259" key="1">
    <source>
        <dbReference type="Pfam" id="PF00326"/>
    </source>
</evidence>
<dbReference type="EMBL" id="CP101508">
    <property type="protein sequence ID" value="UTV26447.1"/>
    <property type="molecule type" value="Genomic_DNA"/>
</dbReference>
<evidence type="ECO:0000313" key="2">
    <source>
        <dbReference type="EMBL" id="UTV26447.1"/>
    </source>
</evidence>
<gene>
    <name evidence="2" type="ORF">NNL38_08635</name>
</gene>
<reference evidence="2" key="1">
    <citation type="submission" date="2022-07" db="EMBL/GenBank/DDBJ databases">
        <title>Genome sequencing of Photobacterium atrarenae GJH2-4.</title>
        <authorList>
            <person name="Park S.-J."/>
        </authorList>
    </citation>
    <scope>NUCLEOTIDE SEQUENCE</scope>
    <source>
        <strain evidence="2">GJH2-4</strain>
    </source>
</reference>
<organism evidence="2 3">
    <name type="scientific">Photobacterium atrarenae</name>
    <dbReference type="NCBI Taxonomy" id="865757"/>
    <lineage>
        <taxon>Bacteria</taxon>
        <taxon>Pseudomonadati</taxon>
        <taxon>Pseudomonadota</taxon>
        <taxon>Gammaproteobacteria</taxon>
        <taxon>Vibrionales</taxon>
        <taxon>Vibrionaceae</taxon>
        <taxon>Photobacterium</taxon>
    </lineage>
</organism>
<sequence>MLIQGSDCNSVYHNTLINDTFPAVLPGADVLTVEKYGIDANLAWVEKSEREDCPASYIQNDSPSQRVEDYQQVLDHLTAQTAYDRVVLLGGSEGAVVANLLASESDVVSQSVALNGGGRWFVEDVLHSMKASIPSEAAYQESAEGFMGFTRHVATSEPFEMNVSGHGYQWWREMLKLDQTAVIAAVDVPVMLVQSEQDLSVSPQLAQEQARELMKAKSNITYQSYAGLDHAFKQADGTSEVDQVVRDIEQWLAKHH</sequence>
<name>A0ABY5GBB5_9GAMM</name>
<dbReference type="Proteomes" id="UP001057998">
    <property type="component" value="Chromosome 1"/>
</dbReference>